<reference evidence="2" key="1">
    <citation type="submission" date="2018-05" db="EMBL/GenBank/DDBJ databases">
        <title>Draft genome of Mucuna pruriens seed.</title>
        <authorList>
            <person name="Nnadi N.E."/>
            <person name="Vos R."/>
            <person name="Hasami M.H."/>
            <person name="Devisetty U.K."/>
            <person name="Aguiy J.C."/>
        </authorList>
    </citation>
    <scope>NUCLEOTIDE SEQUENCE [LARGE SCALE GENOMIC DNA]</scope>
    <source>
        <strain evidence="2">JCA_2017</strain>
    </source>
</reference>
<feature type="non-terminal residue" evidence="2">
    <location>
        <position position="1"/>
    </location>
</feature>
<name>A0A371G730_MUCPR</name>
<dbReference type="EMBL" id="QJKJ01006539">
    <property type="protein sequence ID" value="RDX86360.1"/>
    <property type="molecule type" value="Genomic_DNA"/>
</dbReference>
<accession>A0A371G730</accession>
<evidence type="ECO:0000313" key="2">
    <source>
        <dbReference type="EMBL" id="RDX86360.1"/>
    </source>
</evidence>
<dbReference type="Proteomes" id="UP000257109">
    <property type="component" value="Unassembled WGS sequence"/>
</dbReference>
<sequence>MVACPDLWKTARTGSSKATATSDSTNDSNTTVIGGGSAGDPWKTALTGNSNTTATGDSINDSNTTVVGGSTKEGFSNSLQVNVQCLNGKNYIECSQTVRLILEGKGKFGFLMGTCLNLLKGVQISVLLIEILNIDLKRIGEILLAIQQNRTNSSCIATSNYCGNPSGVLTILVAFRKL</sequence>
<organism evidence="2 3">
    <name type="scientific">Mucuna pruriens</name>
    <name type="common">Velvet bean</name>
    <name type="synonym">Dolichos pruriens</name>
    <dbReference type="NCBI Taxonomy" id="157652"/>
    <lineage>
        <taxon>Eukaryota</taxon>
        <taxon>Viridiplantae</taxon>
        <taxon>Streptophyta</taxon>
        <taxon>Embryophyta</taxon>
        <taxon>Tracheophyta</taxon>
        <taxon>Spermatophyta</taxon>
        <taxon>Magnoliopsida</taxon>
        <taxon>eudicotyledons</taxon>
        <taxon>Gunneridae</taxon>
        <taxon>Pentapetalae</taxon>
        <taxon>rosids</taxon>
        <taxon>fabids</taxon>
        <taxon>Fabales</taxon>
        <taxon>Fabaceae</taxon>
        <taxon>Papilionoideae</taxon>
        <taxon>50 kb inversion clade</taxon>
        <taxon>NPAAA clade</taxon>
        <taxon>indigoferoid/millettioid clade</taxon>
        <taxon>Phaseoleae</taxon>
        <taxon>Mucuna</taxon>
    </lineage>
</organism>
<proteinExistence type="predicted"/>
<comment type="caution">
    <text evidence="2">The sequence shown here is derived from an EMBL/GenBank/DDBJ whole genome shotgun (WGS) entry which is preliminary data.</text>
</comment>
<dbReference type="AlphaFoldDB" id="A0A371G730"/>
<evidence type="ECO:0000256" key="1">
    <source>
        <dbReference type="SAM" id="MobiDB-lite"/>
    </source>
</evidence>
<gene>
    <name evidence="2" type="ORF">CR513_32314</name>
</gene>
<evidence type="ECO:0000313" key="3">
    <source>
        <dbReference type="Proteomes" id="UP000257109"/>
    </source>
</evidence>
<feature type="compositionally biased region" description="Low complexity" evidence="1">
    <location>
        <begin position="15"/>
        <end position="31"/>
    </location>
</feature>
<feature type="region of interest" description="Disordered" evidence="1">
    <location>
        <begin position="15"/>
        <end position="42"/>
    </location>
</feature>
<keyword evidence="3" id="KW-1185">Reference proteome</keyword>
<protein>
    <submittedName>
        <fullName evidence="2">Uncharacterized protein</fullName>
    </submittedName>
</protein>